<evidence type="ECO:0000313" key="4">
    <source>
        <dbReference type="EMBL" id="TKC98353.1"/>
    </source>
</evidence>
<dbReference type="InterPro" id="IPR000160">
    <property type="entry name" value="GGDEF_dom"/>
</dbReference>
<dbReference type="Proteomes" id="UP000309215">
    <property type="component" value="Unassembled WGS sequence"/>
</dbReference>
<evidence type="ECO:0000256" key="1">
    <source>
        <dbReference type="ARBA" id="ARBA00012528"/>
    </source>
</evidence>
<dbReference type="PANTHER" id="PTHR45138:SF9">
    <property type="entry name" value="DIGUANYLATE CYCLASE DGCM-RELATED"/>
    <property type="match status" value="1"/>
</dbReference>
<comment type="caution">
    <text evidence="4">The sequence shown here is derived from an EMBL/GenBank/DDBJ whole genome shotgun (WGS) entry which is preliminary data.</text>
</comment>
<gene>
    <name evidence="4" type="ORF">E8A74_41395</name>
</gene>
<dbReference type="NCBIfam" id="TIGR00254">
    <property type="entry name" value="GGDEF"/>
    <property type="match status" value="1"/>
</dbReference>
<keyword evidence="5" id="KW-1185">Reference proteome</keyword>
<evidence type="ECO:0000256" key="2">
    <source>
        <dbReference type="ARBA" id="ARBA00034247"/>
    </source>
</evidence>
<dbReference type="EMBL" id="SSMQ01000069">
    <property type="protein sequence ID" value="TKC98353.1"/>
    <property type="molecule type" value="Genomic_DNA"/>
</dbReference>
<dbReference type="Gene3D" id="3.30.450.20">
    <property type="entry name" value="PAS domain"/>
    <property type="match status" value="1"/>
</dbReference>
<organism evidence="4 5">
    <name type="scientific">Polyangium fumosum</name>
    <dbReference type="NCBI Taxonomy" id="889272"/>
    <lineage>
        <taxon>Bacteria</taxon>
        <taxon>Pseudomonadati</taxon>
        <taxon>Myxococcota</taxon>
        <taxon>Polyangia</taxon>
        <taxon>Polyangiales</taxon>
        <taxon>Polyangiaceae</taxon>
        <taxon>Polyangium</taxon>
    </lineage>
</organism>
<dbReference type="RefSeq" id="WP_136934653.1">
    <property type="nucleotide sequence ID" value="NZ_SSMQ01000069.1"/>
</dbReference>
<dbReference type="CDD" id="cd01949">
    <property type="entry name" value="GGDEF"/>
    <property type="match status" value="1"/>
</dbReference>
<evidence type="ECO:0000259" key="3">
    <source>
        <dbReference type="PROSITE" id="PS50887"/>
    </source>
</evidence>
<dbReference type="InterPro" id="IPR050469">
    <property type="entry name" value="Diguanylate_Cyclase"/>
</dbReference>
<dbReference type="InterPro" id="IPR029787">
    <property type="entry name" value="Nucleotide_cyclase"/>
</dbReference>
<dbReference type="OrthoDB" id="5509512at2"/>
<dbReference type="Pfam" id="PF00990">
    <property type="entry name" value="GGDEF"/>
    <property type="match status" value="1"/>
</dbReference>
<dbReference type="AlphaFoldDB" id="A0A4V5PL79"/>
<dbReference type="Gene3D" id="3.30.70.270">
    <property type="match status" value="1"/>
</dbReference>
<name>A0A4V5PL79_9BACT</name>
<accession>A0A4V5PL79</accession>
<dbReference type="GO" id="GO:0052621">
    <property type="term" value="F:diguanylate cyclase activity"/>
    <property type="evidence" value="ECO:0007669"/>
    <property type="project" value="UniProtKB-EC"/>
</dbReference>
<protein>
    <recommendedName>
        <fullName evidence="1">diguanylate cyclase</fullName>
        <ecNumber evidence="1">2.7.7.65</ecNumber>
    </recommendedName>
</protein>
<comment type="catalytic activity">
    <reaction evidence="2">
        <text>2 GTP = 3',3'-c-di-GMP + 2 diphosphate</text>
        <dbReference type="Rhea" id="RHEA:24898"/>
        <dbReference type="ChEBI" id="CHEBI:33019"/>
        <dbReference type="ChEBI" id="CHEBI:37565"/>
        <dbReference type="ChEBI" id="CHEBI:58805"/>
        <dbReference type="EC" id="2.7.7.65"/>
    </reaction>
</comment>
<dbReference type="PANTHER" id="PTHR45138">
    <property type="entry name" value="REGULATORY COMPONENTS OF SENSORY TRANSDUCTION SYSTEM"/>
    <property type="match status" value="1"/>
</dbReference>
<evidence type="ECO:0000313" key="5">
    <source>
        <dbReference type="Proteomes" id="UP000309215"/>
    </source>
</evidence>
<sequence length="320" mass="34251">MSLRSTNPLDLALETLLDVLDEAVLVFDEGLVCRAAGRRAAALLGLDPGSCVGQGRARLLARIRQDAPELAEPLSVLEGSALSPERVEIDPLEITGPPSRTFVWTSAPVVKDGVVVGRIDVVRDQSASAAMARKLDEVSRVDTLTGLSNRRRFEEECEREHRRAQRVWDSYAVARVDVDGMGVVNEAHGREKGDALLRLLGEAMRASRRQYDVVARWGEDDFVLLLPCVDHAAVKSVLTRAAAHMAAAAKDAGYGITLSVGVAVWRPPSADSAADVLGRATAALDAAKRRGPGAILVDLGGTNVKSDLESVAVEPPERVE</sequence>
<dbReference type="PROSITE" id="PS50887">
    <property type="entry name" value="GGDEF"/>
    <property type="match status" value="1"/>
</dbReference>
<dbReference type="EC" id="2.7.7.65" evidence="1"/>
<dbReference type="InterPro" id="IPR043128">
    <property type="entry name" value="Rev_trsase/Diguanyl_cyclase"/>
</dbReference>
<reference evidence="4 5" key="1">
    <citation type="submission" date="2019-04" db="EMBL/GenBank/DDBJ databases">
        <authorList>
            <person name="Li Y."/>
            <person name="Wang J."/>
        </authorList>
    </citation>
    <scope>NUCLEOTIDE SEQUENCE [LARGE SCALE GENOMIC DNA]</scope>
    <source>
        <strain evidence="4 5">DSM 14668</strain>
    </source>
</reference>
<feature type="domain" description="GGDEF" evidence="3">
    <location>
        <begin position="169"/>
        <end position="300"/>
    </location>
</feature>
<dbReference type="SMART" id="SM00267">
    <property type="entry name" value="GGDEF"/>
    <property type="match status" value="1"/>
</dbReference>
<proteinExistence type="predicted"/>
<dbReference type="SUPFAM" id="SSF55073">
    <property type="entry name" value="Nucleotide cyclase"/>
    <property type="match status" value="1"/>
</dbReference>